<keyword evidence="10" id="KW-0460">Magnesium</keyword>
<evidence type="ECO:0000256" key="8">
    <source>
        <dbReference type="ARBA" id="ARBA00022759"/>
    </source>
</evidence>
<comment type="subunit">
    <text evidence="4">Monomer.</text>
</comment>
<dbReference type="GO" id="GO:0003676">
    <property type="term" value="F:nucleic acid binding"/>
    <property type="evidence" value="ECO:0007669"/>
    <property type="project" value="InterPro"/>
</dbReference>
<comment type="similarity">
    <text evidence="3">Belongs to the RNase H family.</text>
</comment>
<protein>
    <recommendedName>
        <fullName evidence="5">ribonuclease H</fullName>
        <ecNumber evidence="5">3.1.26.4</ecNumber>
    </recommendedName>
</protein>
<keyword evidence="9 12" id="KW-0378">Hydrolase</keyword>
<dbReference type="CDD" id="cd09278">
    <property type="entry name" value="RNase_HI_prokaryote_like"/>
    <property type="match status" value="1"/>
</dbReference>
<evidence type="ECO:0000256" key="5">
    <source>
        <dbReference type="ARBA" id="ARBA00012180"/>
    </source>
</evidence>
<evidence type="ECO:0000256" key="10">
    <source>
        <dbReference type="ARBA" id="ARBA00022842"/>
    </source>
</evidence>
<dbReference type="GO" id="GO:0046872">
    <property type="term" value="F:metal ion binding"/>
    <property type="evidence" value="ECO:0007669"/>
    <property type="project" value="UniProtKB-KW"/>
</dbReference>
<dbReference type="SUPFAM" id="SSF53098">
    <property type="entry name" value="Ribonuclease H-like"/>
    <property type="match status" value="1"/>
</dbReference>
<evidence type="ECO:0000256" key="7">
    <source>
        <dbReference type="ARBA" id="ARBA00022723"/>
    </source>
</evidence>
<proteinExistence type="inferred from homology"/>
<dbReference type="InterPro" id="IPR022892">
    <property type="entry name" value="RNaseHI"/>
</dbReference>
<evidence type="ECO:0000259" key="11">
    <source>
        <dbReference type="PROSITE" id="PS50879"/>
    </source>
</evidence>
<feature type="non-terminal residue" evidence="12">
    <location>
        <position position="1"/>
    </location>
</feature>
<dbReference type="PROSITE" id="PS50879">
    <property type="entry name" value="RNASE_H_1"/>
    <property type="match status" value="1"/>
</dbReference>
<comment type="catalytic activity">
    <reaction evidence="1">
        <text>Endonucleolytic cleavage to 5'-phosphomonoester.</text>
        <dbReference type="EC" id="3.1.26.4"/>
    </reaction>
</comment>
<dbReference type="InterPro" id="IPR002156">
    <property type="entry name" value="RNaseH_domain"/>
</dbReference>
<reference evidence="12" key="1">
    <citation type="submission" date="2020-02" db="EMBL/GenBank/DDBJ databases">
        <authorList>
            <person name="Meier V. D."/>
        </authorList>
    </citation>
    <scope>NUCLEOTIDE SEQUENCE</scope>
    <source>
        <strain evidence="12">AVDCRST_MAG91</strain>
    </source>
</reference>
<sequence length="209" mass="23712">PTHAQTHLPTTDPLIHIYADESCLGNQFKNKARPGGAAGLVEFFHEKRGWVRRDFWVSEPDTTNNRMAIRSAILPLAALKAPSRVVFTTDSRYLVDAMTQWVHGWAARGWTRKTGEIENLELWKELLRTASRHRIMWRWVKGHAGHPQNEYANDLAIRAATKQLNSGGLVESGFDAWIATQQERDKFLDFFAIPPDEAGFKPARALPRG</sequence>
<dbReference type="PANTHER" id="PTHR10642:SF26">
    <property type="entry name" value="RIBONUCLEASE H1"/>
    <property type="match status" value="1"/>
</dbReference>
<dbReference type="Gene3D" id="3.30.420.10">
    <property type="entry name" value="Ribonuclease H-like superfamily/Ribonuclease H"/>
    <property type="match status" value="1"/>
</dbReference>
<evidence type="ECO:0000256" key="2">
    <source>
        <dbReference type="ARBA" id="ARBA00001946"/>
    </source>
</evidence>
<evidence type="ECO:0000256" key="6">
    <source>
        <dbReference type="ARBA" id="ARBA00022722"/>
    </source>
</evidence>
<accession>A0A6J4TKH5</accession>
<keyword evidence="8" id="KW-0255">Endonuclease</keyword>
<feature type="domain" description="RNase H type-1" evidence="11">
    <location>
        <begin position="11"/>
        <end position="161"/>
    </location>
</feature>
<evidence type="ECO:0000256" key="9">
    <source>
        <dbReference type="ARBA" id="ARBA00022801"/>
    </source>
</evidence>
<dbReference type="Pfam" id="PF00075">
    <property type="entry name" value="RNase_H"/>
    <property type="match status" value="1"/>
</dbReference>
<dbReference type="EC" id="3.1.26.4" evidence="5"/>
<evidence type="ECO:0000313" key="12">
    <source>
        <dbReference type="EMBL" id="CAA9525563.1"/>
    </source>
</evidence>
<dbReference type="InterPro" id="IPR012337">
    <property type="entry name" value="RNaseH-like_sf"/>
</dbReference>
<dbReference type="AlphaFoldDB" id="A0A6J4TKH5"/>
<evidence type="ECO:0000256" key="1">
    <source>
        <dbReference type="ARBA" id="ARBA00000077"/>
    </source>
</evidence>
<keyword evidence="6" id="KW-0540">Nuclease</keyword>
<dbReference type="GO" id="GO:0004523">
    <property type="term" value="F:RNA-DNA hybrid ribonuclease activity"/>
    <property type="evidence" value="ECO:0007669"/>
    <property type="project" value="UniProtKB-EC"/>
</dbReference>
<keyword evidence="7" id="KW-0479">Metal-binding</keyword>
<dbReference type="PANTHER" id="PTHR10642">
    <property type="entry name" value="RIBONUCLEASE H1"/>
    <property type="match status" value="1"/>
</dbReference>
<dbReference type="EMBL" id="CADCVX010000448">
    <property type="protein sequence ID" value="CAA9525563.1"/>
    <property type="molecule type" value="Genomic_DNA"/>
</dbReference>
<dbReference type="InterPro" id="IPR036397">
    <property type="entry name" value="RNaseH_sf"/>
</dbReference>
<gene>
    <name evidence="12" type="ORF">AVDCRST_MAG91-2484</name>
</gene>
<dbReference type="GO" id="GO:0043137">
    <property type="term" value="P:DNA replication, removal of RNA primer"/>
    <property type="evidence" value="ECO:0007669"/>
    <property type="project" value="TreeGrafter"/>
</dbReference>
<evidence type="ECO:0000256" key="4">
    <source>
        <dbReference type="ARBA" id="ARBA00011245"/>
    </source>
</evidence>
<organism evidence="12">
    <name type="scientific">uncultured Sphingomonadaceae bacterium</name>
    <dbReference type="NCBI Taxonomy" id="169976"/>
    <lineage>
        <taxon>Bacteria</taxon>
        <taxon>Pseudomonadati</taxon>
        <taxon>Pseudomonadota</taxon>
        <taxon>Alphaproteobacteria</taxon>
        <taxon>Sphingomonadales</taxon>
        <taxon>Sphingomonadaceae</taxon>
        <taxon>environmental samples</taxon>
    </lineage>
</organism>
<evidence type="ECO:0000256" key="3">
    <source>
        <dbReference type="ARBA" id="ARBA00005300"/>
    </source>
</evidence>
<dbReference type="InterPro" id="IPR050092">
    <property type="entry name" value="RNase_H"/>
</dbReference>
<name>A0A6J4TKH5_9SPHN</name>
<comment type="cofactor">
    <cofactor evidence="2">
        <name>Mg(2+)</name>
        <dbReference type="ChEBI" id="CHEBI:18420"/>
    </cofactor>
</comment>